<comment type="caution">
    <text evidence="5">The sequence shown here is derived from an EMBL/GenBank/DDBJ whole genome shotgun (WGS) entry which is preliminary data.</text>
</comment>
<dbReference type="VEuPathDB" id="FungiDB:TREMEDRAFT_72580"/>
<dbReference type="GO" id="GO:0008234">
    <property type="term" value="F:cysteine-type peptidase activity"/>
    <property type="evidence" value="ECO:0007669"/>
    <property type="project" value="InterPro"/>
</dbReference>
<dbReference type="Proteomes" id="UP000289152">
    <property type="component" value="Unassembled WGS sequence"/>
</dbReference>
<evidence type="ECO:0000256" key="3">
    <source>
        <dbReference type="ARBA" id="ARBA00022801"/>
    </source>
</evidence>
<evidence type="ECO:0000256" key="1">
    <source>
        <dbReference type="ARBA" id="ARBA00005234"/>
    </source>
</evidence>
<organism evidence="5 6">
    <name type="scientific">Tremella mesenterica</name>
    <name type="common">Jelly fungus</name>
    <dbReference type="NCBI Taxonomy" id="5217"/>
    <lineage>
        <taxon>Eukaryota</taxon>
        <taxon>Fungi</taxon>
        <taxon>Dikarya</taxon>
        <taxon>Basidiomycota</taxon>
        <taxon>Agaricomycotina</taxon>
        <taxon>Tremellomycetes</taxon>
        <taxon>Tremellales</taxon>
        <taxon>Tremellaceae</taxon>
        <taxon>Tremella</taxon>
    </lineage>
</organism>
<evidence type="ECO:0000313" key="5">
    <source>
        <dbReference type="EMBL" id="RXK37110.1"/>
    </source>
</evidence>
<name>A0A4Q1BHN7_TREME</name>
<accession>A0A4Q1BHN7</accession>
<dbReference type="Pfam" id="PF02902">
    <property type="entry name" value="Peptidase_C48"/>
    <property type="match status" value="1"/>
</dbReference>
<proteinExistence type="inferred from homology"/>
<dbReference type="GO" id="GO:0019783">
    <property type="term" value="F:ubiquitin-like protein peptidase activity"/>
    <property type="evidence" value="ECO:0007669"/>
    <property type="project" value="UniProtKB-ARBA"/>
</dbReference>
<protein>
    <recommendedName>
        <fullName evidence="4">Ubiquitin-like protease family profile domain-containing protein</fullName>
    </recommendedName>
</protein>
<evidence type="ECO:0000259" key="4">
    <source>
        <dbReference type="PROSITE" id="PS50600"/>
    </source>
</evidence>
<comment type="similarity">
    <text evidence="1">Belongs to the peptidase C48 family.</text>
</comment>
<feature type="domain" description="Ubiquitin-like protease family profile" evidence="4">
    <location>
        <begin position="1"/>
        <end position="136"/>
    </location>
</feature>
<dbReference type="InterPro" id="IPR003653">
    <property type="entry name" value="Peptidase_C48_C"/>
</dbReference>
<dbReference type="InterPro" id="IPR038765">
    <property type="entry name" value="Papain-like_cys_pep_sf"/>
</dbReference>
<dbReference type="EMBL" id="SDIL01000077">
    <property type="protein sequence ID" value="RXK37110.1"/>
    <property type="molecule type" value="Genomic_DNA"/>
</dbReference>
<keyword evidence="3" id="KW-0378">Hydrolase</keyword>
<dbReference type="InParanoid" id="A0A4Q1BHN7"/>
<evidence type="ECO:0000313" key="6">
    <source>
        <dbReference type="Proteomes" id="UP000289152"/>
    </source>
</evidence>
<sequence length="136" mass="15009">MEAYVALLVDWSRLHGVALKPVDPGFVSLLLMGGRSTLRAMQWSDSWTDLFTCAGLLIPVHVSNSHWMAAFVSMSCRAVCIYDSLADEGEVIRIGEASLISSPRFLHLPWFSIMPLSTPSSPWVSDVFVQPVDLSL</sequence>
<dbReference type="GO" id="GO:0006508">
    <property type="term" value="P:proteolysis"/>
    <property type="evidence" value="ECO:0007669"/>
    <property type="project" value="UniProtKB-KW"/>
</dbReference>
<dbReference type="SUPFAM" id="SSF54001">
    <property type="entry name" value="Cysteine proteinases"/>
    <property type="match status" value="1"/>
</dbReference>
<dbReference type="OrthoDB" id="1939479at2759"/>
<reference evidence="5 6" key="1">
    <citation type="submission" date="2016-06" db="EMBL/GenBank/DDBJ databases">
        <title>Evolution of pathogenesis and genome organization in the Tremellales.</title>
        <authorList>
            <person name="Cuomo C."/>
            <person name="Litvintseva A."/>
            <person name="Heitman J."/>
            <person name="Chen Y."/>
            <person name="Sun S."/>
            <person name="Springer D."/>
            <person name="Dromer F."/>
            <person name="Young S."/>
            <person name="Zeng Q."/>
            <person name="Chapman S."/>
            <person name="Gujja S."/>
            <person name="Saif S."/>
            <person name="Birren B."/>
        </authorList>
    </citation>
    <scope>NUCLEOTIDE SEQUENCE [LARGE SCALE GENOMIC DNA]</scope>
    <source>
        <strain evidence="5 6">ATCC 28783</strain>
    </source>
</reference>
<evidence type="ECO:0000256" key="2">
    <source>
        <dbReference type="ARBA" id="ARBA00022670"/>
    </source>
</evidence>
<gene>
    <name evidence="5" type="ORF">M231_05626</name>
</gene>
<dbReference type="PROSITE" id="PS50600">
    <property type="entry name" value="ULP_PROTEASE"/>
    <property type="match status" value="1"/>
</dbReference>
<keyword evidence="2" id="KW-0645">Protease</keyword>
<keyword evidence="6" id="KW-1185">Reference proteome</keyword>
<dbReference type="Gene3D" id="3.30.310.130">
    <property type="entry name" value="Ubiquitin-related"/>
    <property type="match status" value="1"/>
</dbReference>
<dbReference type="AlphaFoldDB" id="A0A4Q1BHN7"/>